<dbReference type="CDD" id="cd00198">
    <property type="entry name" value="vWFA"/>
    <property type="match status" value="1"/>
</dbReference>
<dbReference type="PROSITE" id="PS50006">
    <property type="entry name" value="FHA_DOMAIN"/>
    <property type="match status" value="1"/>
</dbReference>
<dbReference type="CDD" id="cd00060">
    <property type="entry name" value="FHA"/>
    <property type="match status" value="1"/>
</dbReference>
<feature type="region of interest" description="Disordered" evidence="1">
    <location>
        <begin position="342"/>
        <end position="388"/>
    </location>
</feature>
<keyword evidence="2" id="KW-0472">Membrane</keyword>
<accession>A0A9X1BA62</accession>
<keyword evidence="2" id="KW-1133">Transmembrane helix</keyword>
<proteinExistence type="predicted"/>
<evidence type="ECO:0000259" key="4">
    <source>
        <dbReference type="PROSITE" id="PS50234"/>
    </source>
</evidence>
<feature type="compositionally biased region" description="Pro residues" evidence="1">
    <location>
        <begin position="462"/>
        <end position="478"/>
    </location>
</feature>
<evidence type="ECO:0000259" key="3">
    <source>
        <dbReference type="PROSITE" id="PS50006"/>
    </source>
</evidence>
<keyword evidence="6" id="KW-1185">Reference proteome</keyword>
<organism evidence="5 6">
    <name type="scientific">Thiocapsa imhoffii</name>
    <dbReference type="NCBI Taxonomy" id="382777"/>
    <lineage>
        <taxon>Bacteria</taxon>
        <taxon>Pseudomonadati</taxon>
        <taxon>Pseudomonadota</taxon>
        <taxon>Gammaproteobacteria</taxon>
        <taxon>Chromatiales</taxon>
        <taxon>Chromatiaceae</taxon>
        <taxon>Thiocapsa</taxon>
    </lineage>
</organism>
<keyword evidence="2" id="KW-0812">Transmembrane</keyword>
<dbReference type="PROSITE" id="PS50234">
    <property type="entry name" value="VWFA"/>
    <property type="match status" value="1"/>
</dbReference>
<dbReference type="InterPro" id="IPR000253">
    <property type="entry name" value="FHA_dom"/>
</dbReference>
<evidence type="ECO:0000256" key="1">
    <source>
        <dbReference type="SAM" id="MobiDB-lite"/>
    </source>
</evidence>
<dbReference type="SUPFAM" id="SSF53300">
    <property type="entry name" value="vWA-like"/>
    <property type="match status" value="1"/>
</dbReference>
<evidence type="ECO:0008006" key="7">
    <source>
        <dbReference type="Google" id="ProtNLM"/>
    </source>
</evidence>
<comment type="caution">
    <text evidence="5">The sequence shown here is derived from an EMBL/GenBank/DDBJ whole genome shotgun (WGS) entry which is preliminary data.</text>
</comment>
<feature type="compositionally biased region" description="Low complexity" evidence="1">
    <location>
        <begin position="450"/>
        <end position="461"/>
    </location>
</feature>
<dbReference type="PANTHER" id="PTHR23308">
    <property type="entry name" value="NUCLEAR INHIBITOR OF PROTEIN PHOSPHATASE-1"/>
    <property type="match status" value="1"/>
</dbReference>
<dbReference type="RefSeq" id="WP_200389509.1">
    <property type="nucleotide sequence ID" value="NZ_NRSD01000031.1"/>
</dbReference>
<dbReference type="Pfam" id="PF00498">
    <property type="entry name" value="FHA"/>
    <property type="match status" value="1"/>
</dbReference>
<evidence type="ECO:0000313" key="5">
    <source>
        <dbReference type="EMBL" id="MBK1646684.1"/>
    </source>
</evidence>
<dbReference type="InterPro" id="IPR008984">
    <property type="entry name" value="SMAD_FHA_dom_sf"/>
</dbReference>
<feature type="region of interest" description="Disordered" evidence="1">
    <location>
        <begin position="435"/>
        <end position="480"/>
    </location>
</feature>
<dbReference type="SMART" id="SM00240">
    <property type="entry name" value="FHA"/>
    <property type="match status" value="1"/>
</dbReference>
<dbReference type="Pfam" id="PF00092">
    <property type="entry name" value="VWA"/>
    <property type="match status" value="1"/>
</dbReference>
<feature type="compositionally biased region" description="Low complexity" evidence="1">
    <location>
        <begin position="342"/>
        <end position="354"/>
    </location>
</feature>
<dbReference type="AlphaFoldDB" id="A0A9X1BA62"/>
<dbReference type="InterPro" id="IPR050923">
    <property type="entry name" value="Cell_Proc_Reg/RNA_Proc"/>
</dbReference>
<dbReference type="Gene3D" id="3.40.50.410">
    <property type="entry name" value="von Willebrand factor, type A domain"/>
    <property type="match status" value="1"/>
</dbReference>
<dbReference type="Proteomes" id="UP001138802">
    <property type="component" value="Unassembled WGS sequence"/>
</dbReference>
<reference evidence="5 6" key="1">
    <citation type="journal article" date="2020" name="Microorganisms">
        <title>Osmotic Adaptation and Compatible Solute Biosynthesis of Phototrophic Bacteria as Revealed from Genome Analyses.</title>
        <authorList>
            <person name="Imhoff J.F."/>
            <person name="Rahn T."/>
            <person name="Kunzel S."/>
            <person name="Keller A."/>
            <person name="Neulinger S.C."/>
        </authorList>
    </citation>
    <scope>NUCLEOTIDE SEQUENCE [LARGE SCALE GENOMIC DNA]</scope>
    <source>
        <strain evidence="5 6">DSM 21303</strain>
    </source>
</reference>
<dbReference type="Gene3D" id="2.60.200.20">
    <property type="match status" value="1"/>
</dbReference>
<name>A0A9X1BA62_9GAMM</name>
<evidence type="ECO:0000313" key="6">
    <source>
        <dbReference type="Proteomes" id="UP001138802"/>
    </source>
</evidence>
<sequence length="582" mass="60362">MTTEGRYAGARPLRMRLSAGLIAGLLLAGSTSALLAEAGLDPQPGPPDAVPTSLRLVQALAEGTDLTAYVTVRDETGDPVPGGGIGPLQATLGAHPAEVISVTPFAETGEGVLYVFLVDISASLDAAQFGRIRDALHDWVGAMGEHDQAAILTFGTDVRTVVAPTDERARLTAALDALEARDPRTAFHEALAQGLALGQQRGERLPTSRALVILSDGLDDAPGGMTIEEVEARLADSPVPIYAIGFSRVRDAAQRERGLATMGRFARRSGGMFVDASSGEPGLAYPAMREAIRAVERVHLRCPTCVADGTRYRLRIALTVEGLTLADSVDVRLYPLAAAGLAPDEATAPDEPAPVSGDDQPPEPDAQAGVENNEPSTVPAPPAAQVNGAGGIESAEAEDPLQRLHSGVPWWIGVPVAAALAMLLGLLIHRRRRRSAPSVDATIPNNPLEGLDPVDPVDPAGVRPPGPPIPEPPHPPRVAGPSVALTFKSGARRGELVRLLLAPSALIGRSGGCDLALCDDDEVSAHHARLTAQAGRVLLADVGSTNGTLLNGVPLAAPTPLHDGDVIRVGQTELHVGGIGAW</sequence>
<evidence type="ECO:0000256" key="2">
    <source>
        <dbReference type="SAM" id="Phobius"/>
    </source>
</evidence>
<protein>
    <recommendedName>
        <fullName evidence="7">FHA domain-containing protein</fullName>
    </recommendedName>
</protein>
<feature type="domain" description="VWFA" evidence="4">
    <location>
        <begin position="113"/>
        <end position="292"/>
    </location>
</feature>
<dbReference type="InterPro" id="IPR002035">
    <property type="entry name" value="VWF_A"/>
</dbReference>
<dbReference type="InterPro" id="IPR036465">
    <property type="entry name" value="vWFA_dom_sf"/>
</dbReference>
<dbReference type="EMBL" id="NRSD01000031">
    <property type="protein sequence ID" value="MBK1646684.1"/>
    <property type="molecule type" value="Genomic_DNA"/>
</dbReference>
<feature type="transmembrane region" description="Helical" evidence="2">
    <location>
        <begin position="408"/>
        <end position="428"/>
    </location>
</feature>
<feature type="domain" description="FHA" evidence="3">
    <location>
        <begin position="505"/>
        <end position="555"/>
    </location>
</feature>
<dbReference type="SUPFAM" id="SSF49879">
    <property type="entry name" value="SMAD/FHA domain"/>
    <property type="match status" value="1"/>
</dbReference>
<dbReference type="SMART" id="SM00327">
    <property type="entry name" value="VWA"/>
    <property type="match status" value="1"/>
</dbReference>
<gene>
    <name evidence="5" type="ORF">CKO25_18980</name>
</gene>